<dbReference type="EMBL" id="SBJO01000100">
    <property type="protein sequence ID" value="KAF9763095.1"/>
    <property type="molecule type" value="Genomic_DNA"/>
</dbReference>
<evidence type="ECO:0000256" key="1">
    <source>
        <dbReference type="SAM" id="SignalP"/>
    </source>
</evidence>
<evidence type="ECO:0000313" key="3">
    <source>
        <dbReference type="Proteomes" id="UP000740883"/>
    </source>
</evidence>
<dbReference type="AlphaFoldDB" id="A0A9P6GYC2"/>
<keyword evidence="1" id="KW-0732">Signal</keyword>
<sequence>MLTLFLLSVASKLVYISSSIKPCYRISLLEARKSLSIYVSNIHGEGHDQYNDVVSLNGNPTELNFEYNNVCGSKNTTKTKSCLFQKKYFRYTIIQLEDGVKFMTDDRRCLKLGSLINNDLYYLELDVCNKDDRKQIFIITELEVEDEQAEPREEVLPSAQRVNRAFIDNRRSLNKY</sequence>
<organism evidence="2 3">
    <name type="scientific">Nosema granulosis</name>
    <dbReference type="NCBI Taxonomy" id="83296"/>
    <lineage>
        <taxon>Eukaryota</taxon>
        <taxon>Fungi</taxon>
        <taxon>Fungi incertae sedis</taxon>
        <taxon>Microsporidia</taxon>
        <taxon>Nosematidae</taxon>
        <taxon>Nosema</taxon>
    </lineage>
</organism>
<reference evidence="2 3" key="1">
    <citation type="journal article" date="2020" name="Genome Biol. Evol.">
        <title>Comparative genomics of strictly vertically transmitted, feminizing microsporidia endosymbionts of amphipod crustaceans.</title>
        <authorList>
            <person name="Cormier A."/>
            <person name="Chebbi M.A."/>
            <person name="Giraud I."/>
            <person name="Wattier R."/>
            <person name="Teixeira M."/>
            <person name="Gilbert C."/>
            <person name="Rigaud T."/>
            <person name="Cordaux R."/>
        </authorList>
    </citation>
    <scope>NUCLEOTIDE SEQUENCE [LARGE SCALE GENOMIC DNA]</scope>
    <source>
        <strain evidence="2 3">Ou3-Ou53</strain>
    </source>
</reference>
<feature type="chain" id="PRO_5040415946" description="Ricin B lectin" evidence="1">
    <location>
        <begin position="20"/>
        <end position="176"/>
    </location>
</feature>
<comment type="caution">
    <text evidence="2">The sequence shown here is derived from an EMBL/GenBank/DDBJ whole genome shotgun (WGS) entry which is preliminary data.</text>
</comment>
<proteinExistence type="predicted"/>
<protein>
    <recommendedName>
        <fullName evidence="4">Ricin B lectin</fullName>
    </recommendedName>
</protein>
<gene>
    <name evidence="2" type="ORF">NGRA_1509</name>
</gene>
<evidence type="ECO:0008006" key="4">
    <source>
        <dbReference type="Google" id="ProtNLM"/>
    </source>
</evidence>
<accession>A0A9P6GYC2</accession>
<evidence type="ECO:0000313" key="2">
    <source>
        <dbReference type="EMBL" id="KAF9763095.1"/>
    </source>
</evidence>
<name>A0A9P6GYC2_9MICR</name>
<dbReference type="Proteomes" id="UP000740883">
    <property type="component" value="Unassembled WGS sequence"/>
</dbReference>
<keyword evidence="3" id="KW-1185">Reference proteome</keyword>
<feature type="signal peptide" evidence="1">
    <location>
        <begin position="1"/>
        <end position="19"/>
    </location>
</feature>